<evidence type="ECO:0000256" key="1">
    <source>
        <dbReference type="SAM" id="MobiDB-lite"/>
    </source>
</evidence>
<feature type="compositionally biased region" description="Basic and acidic residues" evidence="1">
    <location>
        <begin position="303"/>
        <end position="321"/>
    </location>
</feature>
<organism evidence="3 4">
    <name type="scientific">Brumimicrobium salinarum</name>
    <dbReference type="NCBI Taxonomy" id="2058658"/>
    <lineage>
        <taxon>Bacteria</taxon>
        <taxon>Pseudomonadati</taxon>
        <taxon>Bacteroidota</taxon>
        <taxon>Flavobacteriia</taxon>
        <taxon>Flavobacteriales</taxon>
        <taxon>Crocinitomicaceae</taxon>
        <taxon>Brumimicrobium</taxon>
    </lineage>
</organism>
<dbReference type="Proteomes" id="UP000236654">
    <property type="component" value="Unassembled WGS sequence"/>
</dbReference>
<feature type="signal peptide" evidence="2">
    <location>
        <begin position="1"/>
        <end position="23"/>
    </location>
</feature>
<evidence type="ECO:0008006" key="5">
    <source>
        <dbReference type="Google" id="ProtNLM"/>
    </source>
</evidence>
<dbReference type="RefSeq" id="WP_101334522.1">
    <property type="nucleotide sequence ID" value="NZ_PJNI01000008.1"/>
</dbReference>
<feature type="region of interest" description="Disordered" evidence="1">
    <location>
        <begin position="284"/>
        <end position="338"/>
    </location>
</feature>
<feature type="compositionally biased region" description="Gly residues" evidence="1">
    <location>
        <begin position="239"/>
        <end position="252"/>
    </location>
</feature>
<evidence type="ECO:0000313" key="3">
    <source>
        <dbReference type="EMBL" id="PKR80740.1"/>
    </source>
</evidence>
<sequence length="338" mass="36235">MKKILYYGLLTVLLSACGSNRIAIENSQNVIFEYDKNRPINYGDTLSVAFYNVNTAGERIDISKNLQMKVQGDGLDYDWKEQMLYINKRPEQKDIDEIPFLIVIKEKGDSITYSQKVKLNFSGQLTIDLAGKSGKKGFDKLPRLRPVLLTEGKTGKDGDNGEHGEDAQAARLHIWKEDDMCYVRTEIIGEKTAYYYQTINKDNIVIDASGGDGGDGGNGGDGSRGSKGKIVEDKKYSPGDGGDGGNGGDAGNGGNGAAVEVIVHPNAQEILSRLVILNKGGEVGEAGDFGEPGKGGKPAAGQKDGKDGKQGHKGAEGKPGKDGPTPVIKTGSFDFNKW</sequence>
<dbReference type="OrthoDB" id="1433047at2"/>
<dbReference type="AlphaFoldDB" id="A0A2I0R2W3"/>
<name>A0A2I0R2W3_9FLAO</name>
<gene>
    <name evidence="3" type="ORF">CW751_08185</name>
</gene>
<protein>
    <recommendedName>
        <fullName evidence="5">Collagen-like protein</fullName>
    </recommendedName>
</protein>
<feature type="region of interest" description="Disordered" evidence="1">
    <location>
        <begin position="212"/>
        <end position="252"/>
    </location>
</feature>
<keyword evidence="2" id="KW-0732">Signal</keyword>
<proteinExistence type="predicted"/>
<accession>A0A2I0R2W3</accession>
<evidence type="ECO:0000313" key="4">
    <source>
        <dbReference type="Proteomes" id="UP000236654"/>
    </source>
</evidence>
<feature type="chain" id="PRO_5014152864" description="Collagen-like protein" evidence="2">
    <location>
        <begin position="24"/>
        <end position="338"/>
    </location>
</feature>
<reference evidence="3 4" key="1">
    <citation type="submission" date="2017-12" db="EMBL/GenBank/DDBJ databases">
        <title>The draft genome sequence of Brumimicrobium saltpan LHR20.</title>
        <authorList>
            <person name="Do Z.-J."/>
            <person name="Luo H.-R."/>
        </authorList>
    </citation>
    <scope>NUCLEOTIDE SEQUENCE [LARGE SCALE GENOMIC DNA]</scope>
    <source>
        <strain evidence="3 4">LHR20</strain>
    </source>
</reference>
<dbReference type="PROSITE" id="PS51257">
    <property type="entry name" value="PROKAR_LIPOPROTEIN"/>
    <property type="match status" value="1"/>
</dbReference>
<feature type="compositionally biased region" description="Gly residues" evidence="1">
    <location>
        <begin position="212"/>
        <end position="225"/>
    </location>
</feature>
<comment type="caution">
    <text evidence="3">The sequence shown here is derived from an EMBL/GenBank/DDBJ whole genome shotgun (WGS) entry which is preliminary data.</text>
</comment>
<dbReference type="EMBL" id="PJNI01000008">
    <property type="protein sequence ID" value="PKR80740.1"/>
    <property type="molecule type" value="Genomic_DNA"/>
</dbReference>
<evidence type="ECO:0000256" key="2">
    <source>
        <dbReference type="SAM" id="SignalP"/>
    </source>
</evidence>
<keyword evidence="4" id="KW-1185">Reference proteome</keyword>